<dbReference type="InterPro" id="IPR036770">
    <property type="entry name" value="Ankyrin_rpt-contain_sf"/>
</dbReference>
<comment type="caution">
    <text evidence="6">The sequence shown here is derived from an EMBL/GenBank/DDBJ whole genome shotgun (WGS) entry which is preliminary data.</text>
</comment>
<keyword evidence="7" id="KW-1185">Reference proteome</keyword>
<dbReference type="EMBL" id="JAQMWT010000005">
    <property type="protein sequence ID" value="KAJ8614530.1"/>
    <property type="molecule type" value="Genomic_DNA"/>
</dbReference>
<dbReference type="Pfam" id="PF13637">
    <property type="entry name" value="Ank_4"/>
    <property type="match status" value="1"/>
</dbReference>
<dbReference type="Pfam" id="PF12796">
    <property type="entry name" value="Ank_2"/>
    <property type="match status" value="1"/>
</dbReference>
<evidence type="ECO:0000256" key="1">
    <source>
        <dbReference type="ARBA" id="ARBA00022737"/>
    </source>
</evidence>
<evidence type="ECO:0000256" key="2">
    <source>
        <dbReference type="ARBA" id="ARBA00023043"/>
    </source>
</evidence>
<evidence type="ECO:0000256" key="3">
    <source>
        <dbReference type="PROSITE-ProRule" id="PRU00023"/>
    </source>
</evidence>
<dbReference type="PANTHER" id="PTHR24198">
    <property type="entry name" value="ANKYRIN REPEAT AND PROTEIN KINASE DOMAIN-CONTAINING PROTEIN"/>
    <property type="match status" value="1"/>
</dbReference>
<feature type="repeat" description="ANK" evidence="3">
    <location>
        <begin position="211"/>
        <end position="237"/>
    </location>
</feature>
<dbReference type="Proteomes" id="UP001230188">
    <property type="component" value="Unassembled WGS sequence"/>
</dbReference>
<accession>A0AAD7XNT4</accession>
<gene>
    <name evidence="6" type="ORF">CTAYLR_000819</name>
</gene>
<proteinExistence type="predicted"/>
<dbReference type="SMART" id="SM00248">
    <property type="entry name" value="ANK"/>
    <property type="match status" value="4"/>
</dbReference>
<keyword evidence="2 3" id="KW-0040">ANK repeat</keyword>
<sequence>MVALAARAAGLEEELALAREELALARENRSNDACEVESRVEVRKMSARIEALEKRVRNARLVSDKSERLAAEAVVEQLAAKREARVSSEHCRRLTRYVEAARRREARSRLREARYEREAAIKAAAAGVRGLESDPEITLPIGVVKRRSLAKLESRLSSLRREAAEADAVERELREIDELDEKVRSSVVRGDANDLRRWIGHGARVDAPDADGATALDYACQGGRADLVKACLDAGADPIGGSLGIGALGIVRRGKGQALALAASRPLVLASDRGHLAVVETLLDAVGPGEPTTLILASGDACGRTPLHAAAARGRPRVSRALLRAGAVVDALDDHGATPLHLAFANENDTPDDVIRLLLDHGADAHRRNVIGETPADIARRVGRAPLVAAYERDLVAHRRAISSKNDDLHLSGGRRALHQDADDSLSLTSYPRSLNALDHLSVPPSSPTSLAAPVIDDDEETT</sequence>
<feature type="coiled-coil region" evidence="4">
    <location>
        <begin position="1"/>
        <end position="69"/>
    </location>
</feature>
<evidence type="ECO:0000313" key="7">
    <source>
        <dbReference type="Proteomes" id="UP001230188"/>
    </source>
</evidence>
<evidence type="ECO:0000313" key="6">
    <source>
        <dbReference type="EMBL" id="KAJ8614530.1"/>
    </source>
</evidence>
<organism evidence="6 7">
    <name type="scientific">Chrysophaeum taylorii</name>
    <dbReference type="NCBI Taxonomy" id="2483200"/>
    <lineage>
        <taxon>Eukaryota</taxon>
        <taxon>Sar</taxon>
        <taxon>Stramenopiles</taxon>
        <taxon>Ochrophyta</taxon>
        <taxon>Pelagophyceae</taxon>
        <taxon>Pelagomonadales</taxon>
        <taxon>Pelagomonadaceae</taxon>
        <taxon>Chrysophaeum</taxon>
    </lineage>
</organism>
<dbReference type="PROSITE" id="PS50297">
    <property type="entry name" value="ANK_REP_REGION"/>
    <property type="match status" value="3"/>
</dbReference>
<dbReference type="PRINTS" id="PR01415">
    <property type="entry name" value="ANKYRIN"/>
</dbReference>
<dbReference type="PANTHER" id="PTHR24198:SF165">
    <property type="entry name" value="ANKYRIN REPEAT-CONTAINING PROTEIN-RELATED"/>
    <property type="match status" value="1"/>
</dbReference>
<dbReference type="Gene3D" id="1.25.40.20">
    <property type="entry name" value="Ankyrin repeat-containing domain"/>
    <property type="match status" value="2"/>
</dbReference>
<feature type="region of interest" description="Disordered" evidence="5">
    <location>
        <begin position="439"/>
        <end position="463"/>
    </location>
</feature>
<dbReference type="SUPFAM" id="SSF48403">
    <property type="entry name" value="Ankyrin repeat"/>
    <property type="match status" value="1"/>
</dbReference>
<dbReference type="InterPro" id="IPR002110">
    <property type="entry name" value="Ankyrin_rpt"/>
</dbReference>
<feature type="coiled-coil region" evidence="4">
    <location>
        <begin position="149"/>
        <end position="179"/>
    </location>
</feature>
<feature type="repeat" description="ANK" evidence="3">
    <location>
        <begin position="335"/>
        <end position="370"/>
    </location>
</feature>
<keyword evidence="1" id="KW-0677">Repeat</keyword>
<name>A0AAD7XNT4_9STRA</name>
<keyword evidence="4" id="KW-0175">Coiled coil</keyword>
<protein>
    <submittedName>
        <fullName evidence="6">Uncharacterized protein</fullName>
    </submittedName>
</protein>
<dbReference type="PROSITE" id="PS50088">
    <property type="entry name" value="ANK_REPEAT"/>
    <property type="match status" value="3"/>
</dbReference>
<reference evidence="6" key="1">
    <citation type="submission" date="2023-01" db="EMBL/GenBank/DDBJ databases">
        <title>Metagenome sequencing of chrysophaentin producing Chrysophaeum taylorii.</title>
        <authorList>
            <person name="Davison J."/>
            <person name="Bewley C."/>
        </authorList>
    </citation>
    <scope>NUCLEOTIDE SEQUENCE</scope>
    <source>
        <strain evidence="6">NIES-1699</strain>
    </source>
</reference>
<evidence type="ECO:0000256" key="4">
    <source>
        <dbReference type="SAM" id="Coils"/>
    </source>
</evidence>
<dbReference type="AlphaFoldDB" id="A0AAD7XNT4"/>
<evidence type="ECO:0000256" key="5">
    <source>
        <dbReference type="SAM" id="MobiDB-lite"/>
    </source>
</evidence>
<feature type="repeat" description="ANK" evidence="3">
    <location>
        <begin position="302"/>
        <end position="334"/>
    </location>
</feature>